<evidence type="ECO:0000313" key="5">
    <source>
        <dbReference type="EMBL" id="MFM2720478.1"/>
    </source>
</evidence>
<evidence type="ECO:0000256" key="3">
    <source>
        <dbReference type="ARBA" id="ARBA00022840"/>
    </source>
</evidence>
<dbReference type="PROSITE" id="PS51206">
    <property type="entry name" value="SF3_HELICASE_1"/>
    <property type="match status" value="1"/>
</dbReference>
<dbReference type="InterPro" id="IPR006500">
    <property type="entry name" value="Helicase_put_C_phage/plasmid"/>
</dbReference>
<sequence length="421" mass="47587">MTEGKLDATLIAEWVAAPDLAVGHDGDYYEYRDGIYVRDPHVVTRLTAQALGRAYTPGVQRQVEAHLHNQDVPRVGVRSLPSGYLDYIVLENGVYWWRERELRPHQRSLGAITKLPIRFDAVAASPAFDRWLLQVLGDDAEMHRHIWEVLGYLLMTGNPLQKIVLLIGEGGNGKGTFLRVLGRLLGEENFSSVSLHTLVEDRFAAASLHGMIANISGDLSSRFLNEPEILKQVTGGDAIQTARKYGQMFKFVPYAVPVFAANEPFRTSDSSYGWRRRWEVIEFSRHVLGSGEFNEQHLFDEASGIFNRAMEGLRRLMDRGRFDPPTAAQEATTRLHDAADPFMLWIAEDENVFRGPDHSAERDDVFKRYRQWCRDSGYQPVAKHVLGRRLNQIGITSTQTRAGGRARRLYVGIGVNLLPDD</sequence>
<dbReference type="Pfam" id="PF08706">
    <property type="entry name" value="D5_N"/>
    <property type="match status" value="1"/>
</dbReference>
<dbReference type="InterPro" id="IPR014818">
    <property type="entry name" value="Phage/plasmid_primase_P4_C"/>
</dbReference>
<feature type="domain" description="SF3 helicase" evidence="4">
    <location>
        <begin position="141"/>
        <end position="296"/>
    </location>
</feature>
<dbReference type="InterPro" id="IPR045455">
    <property type="entry name" value="NrS-1_pol-like_helicase"/>
</dbReference>
<evidence type="ECO:0000256" key="2">
    <source>
        <dbReference type="ARBA" id="ARBA00022801"/>
    </source>
</evidence>
<reference evidence="5 6" key="1">
    <citation type="submission" date="2023-03" db="EMBL/GenBank/DDBJ databases">
        <title>MT1 and MT2 Draft Genomes of Novel Species.</title>
        <authorList>
            <person name="Venkateswaran K."/>
        </authorList>
    </citation>
    <scope>NUCLEOTIDE SEQUENCE [LARGE SCALE GENOMIC DNA]</scope>
    <source>
        <strain evidence="5 6">IF8SW-P5</strain>
    </source>
</reference>
<keyword evidence="3" id="KW-0067">ATP-binding</keyword>
<evidence type="ECO:0000259" key="4">
    <source>
        <dbReference type="PROSITE" id="PS51206"/>
    </source>
</evidence>
<dbReference type="NCBIfam" id="TIGR01613">
    <property type="entry name" value="primase_Cterm"/>
    <property type="match status" value="1"/>
</dbReference>
<comment type="caution">
    <text evidence="5">The sequence shown here is derived from an EMBL/GenBank/DDBJ whole genome shotgun (WGS) entry which is preliminary data.</text>
</comment>
<dbReference type="SUPFAM" id="SSF46785">
    <property type="entry name" value="Winged helix' DNA-binding domain"/>
    <property type="match status" value="1"/>
</dbReference>
<evidence type="ECO:0000256" key="1">
    <source>
        <dbReference type="ARBA" id="ARBA00022741"/>
    </source>
</evidence>
<keyword evidence="1" id="KW-0547">Nucleotide-binding</keyword>
<dbReference type="RefSeq" id="WP_408905442.1">
    <property type="nucleotide sequence ID" value="NZ_JAROCE010000002.1"/>
</dbReference>
<dbReference type="SUPFAM" id="SSF52540">
    <property type="entry name" value="P-loop containing nucleoside triphosphate hydrolases"/>
    <property type="match status" value="1"/>
</dbReference>
<organism evidence="5 6">
    <name type="scientific">Microbacterium mcarthurae</name>
    <dbReference type="NCBI Taxonomy" id="3035918"/>
    <lineage>
        <taxon>Bacteria</taxon>
        <taxon>Bacillati</taxon>
        <taxon>Actinomycetota</taxon>
        <taxon>Actinomycetes</taxon>
        <taxon>Micrococcales</taxon>
        <taxon>Microbacteriaceae</taxon>
        <taxon>Microbacterium</taxon>
    </lineage>
</organism>
<keyword evidence="2" id="KW-0378">Hydrolase</keyword>
<dbReference type="InterPro" id="IPR036390">
    <property type="entry name" value="WH_DNA-bd_sf"/>
</dbReference>
<gene>
    <name evidence="5" type="ORF">P5G46_08175</name>
</gene>
<dbReference type="PANTHER" id="PTHR35372">
    <property type="entry name" value="ATP BINDING PROTEIN-RELATED"/>
    <property type="match status" value="1"/>
</dbReference>
<keyword evidence="6" id="KW-1185">Reference proteome</keyword>
<name>A0ABW9GFC2_9MICO</name>
<evidence type="ECO:0000313" key="6">
    <source>
        <dbReference type="Proteomes" id="UP001630303"/>
    </source>
</evidence>
<dbReference type="Gene3D" id="3.40.50.300">
    <property type="entry name" value="P-loop containing nucleotide triphosphate hydrolases"/>
    <property type="match status" value="1"/>
</dbReference>
<accession>A0ABW9GFC2</accession>
<dbReference type="InterPro" id="IPR027417">
    <property type="entry name" value="P-loop_NTPase"/>
</dbReference>
<dbReference type="Proteomes" id="UP001630303">
    <property type="component" value="Unassembled WGS sequence"/>
</dbReference>
<dbReference type="Pfam" id="PF19263">
    <property type="entry name" value="DUF5906"/>
    <property type="match status" value="1"/>
</dbReference>
<dbReference type="PANTHER" id="PTHR35372:SF2">
    <property type="entry name" value="SF3 HELICASE DOMAIN-CONTAINING PROTEIN"/>
    <property type="match status" value="1"/>
</dbReference>
<dbReference type="EMBL" id="JAROCE010000002">
    <property type="protein sequence ID" value="MFM2720478.1"/>
    <property type="molecule type" value="Genomic_DNA"/>
</dbReference>
<proteinExistence type="predicted"/>
<dbReference type="InterPro" id="IPR014015">
    <property type="entry name" value="Helicase_SF3_DNA-vir"/>
</dbReference>
<protein>
    <submittedName>
        <fullName evidence="5">Phage/plasmid primase, P4 family</fullName>
    </submittedName>
</protein>
<dbReference type="InterPro" id="IPR051620">
    <property type="entry name" value="ORF904-like_C"/>
</dbReference>